<dbReference type="Proteomes" id="UP001432322">
    <property type="component" value="Unassembled WGS sequence"/>
</dbReference>
<evidence type="ECO:0000313" key="1">
    <source>
        <dbReference type="EMBL" id="GMT29776.1"/>
    </source>
</evidence>
<gene>
    <name evidence="1" type="ORF">PFISCL1PPCAC_21073</name>
</gene>
<keyword evidence="2" id="KW-1185">Reference proteome</keyword>
<reference evidence="1" key="1">
    <citation type="submission" date="2023-10" db="EMBL/GenBank/DDBJ databases">
        <title>Genome assembly of Pristionchus species.</title>
        <authorList>
            <person name="Yoshida K."/>
            <person name="Sommer R.J."/>
        </authorList>
    </citation>
    <scope>NUCLEOTIDE SEQUENCE</scope>
    <source>
        <strain evidence="1">RS5133</strain>
    </source>
</reference>
<organism evidence="1 2">
    <name type="scientific">Pristionchus fissidentatus</name>
    <dbReference type="NCBI Taxonomy" id="1538716"/>
    <lineage>
        <taxon>Eukaryota</taxon>
        <taxon>Metazoa</taxon>
        <taxon>Ecdysozoa</taxon>
        <taxon>Nematoda</taxon>
        <taxon>Chromadorea</taxon>
        <taxon>Rhabditida</taxon>
        <taxon>Rhabditina</taxon>
        <taxon>Diplogasteromorpha</taxon>
        <taxon>Diplogasteroidea</taxon>
        <taxon>Neodiplogasteridae</taxon>
        <taxon>Pristionchus</taxon>
    </lineage>
</organism>
<evidence type="ECO:0000313" key="2">
    <source>
        <dbReference type="Proteomes" id="UP001432322"/>
    </source>
</evidence>
<sequence length="87" mass="10121">MSLILEKEPDHKRIQRNLISLDTERIVSIQDDEERADPLRDAIYGLMQCLRLTLQELTKIKDQPETAEENSNILIMAKEEDDSPPFL</sequence>
<name>A0AAV5WBZ8_9BILA</name>
<feature type="non-terminal residue" evidence="1">
    <location>
        <position position="87"/>
    </location>
</feature>
<accession>A0AAV5WBZ8</accession>
<dbReference type="AlphaFoldDB" id="A0AAV5WBZ8"/>
<dbReference type="EMBL" id="BTSY01000005">
    <property type="protein sequence ID" value="GMT29776.1"/>
    <property type="molecule type" value="Genomic_DNA"/>
</dbReference>
<comment type="caution">
    <text evidence="1">The sequence shown here is derived from an EMBL/GenBank/DDBJ whole genome shotgun (WGS) entry which is preliminary data.</text>
</comment>
<protein>
    <submittedName>
        <fullName evidence="1">Uncharacterized protein</fullName>
    </submittedName>
</protein>
<proteinExistence type="predicted"/>